<evidence type="ECO:0000256" key="1">
    <source>
        <dbReference type="SAM" id="MobiDB-lite"/>
    </source>
</evidence>
<protein>
    <submittedName>
        <fullName evidence="2">Uncharacterized protein</fullName>
    </submittedName>
</protein>
<keyword evidence="3" id="KW-1185">Reference proteome</keyword>
<gene>
    <name evidence="2" type="ORF">BESB_032600</name>
</gene>
<dbReference type="EMBL" id="NWUJ01000017">
    <property type="protein sequence ID" value="PFH31063.1"/>
    <property type="molecule type" value="Genomic_DNA"/>
</dbReference>
<proteinExistence type="predicted"/>
<evidence type="ECO:0000313" key="2">
    <source>
        <dbReference type="EMBL" id="PFH31063.1"/>
    </source>
</evidence>
<dbReference type="Proteomes" id="UP000224006">
    <property type="component" value="Unassembled WGS sequence"/>
</dbReference>
<accession>A0A2A9M5Y2</accession>
<sequence>MAGEASSPKGRGLRAKLGSRVSTRMSAEDVSFPELASPSSVPPLDPAISRPPSASPTSPLHKQYLSSGSIVSSPLSRAFSKVSSMFSRSRYVRGGSKTPDASRASAPVAAGTAPERRTTFNLPTAGGFVRLPTTSSATVCTSSLPSVLRAFALPEEQSNFAPVGSEVPPALLPVCGVPLVAFALDFLARNGKWTRERNNTGTTNFETDRHTPAEGFSLQTRNAGVESGKRRRAGSPAARAKGRGEAERDTHVGAARNLPESPSVFRASISLQA</sequence>
<comment type="caution">
    <text evidence="2">The sequence shown here is derived from an EMBL/GenBank/DDBJ whole genome shotgun (WGS) entry which is preliminary data.</text>
</comment>
<feature type="compositionally biased region" description="Basic and acidic residues" evidence="1">
    <location>
        <begin position="242"/>
        <end position="251"/>
    </location>
</feature>
<organism evidence="2 3">
    <name type="scientific">Besnoitia besnoiti</name>
    <name type="common">Apicomplexan protozoan</name>
    <dbReference type="NCBI Taxonomy" id="94643"/>
    <lineage>
        <taxon>Eukaryota</taxon>
        <taxon>Sar</taxon>
        <taxon>Alveolata</taxon>
        <taxon>Apicomplexa</taxon>
        <taxon>Conoidasida</taxon>
        <taxon>Coccidia</taxon>
        <taxon>Eucoccidiorida</taxon>
        <taxon>Eimeriorina</taxon>
        <taxon>Sarcocystidae</taxon>
        <taxon>Besnoitia</taxon>
    </lineage>
</organism>
<dbReference type="AlphaFoldDB" id="A0A2A9M5Y2"/>
<dbReference type="VEuPathDB" id="ToxoDB:BESB_032600"/>
<evidence type="ECO:0000313" key="3">
    <source>
        <dbReference type="Proteomes" id="UP000224006"/>
    </source>
</evidence>
<feature type="region of interest" description="Disordered" evidence="1">
    <location>
        <begin position="197"/>
        <end position="273"/>
    </location>
</feature>
<reference evidence="2 3" key="1">
    <citation type="submission" date="2017-09" db="EMBL/GenBank/DDBJ databases">
        <title>Genome sequencing of Besnoitia besnoiti strain Bb-Ger1.</title>
        <authorList>
            <person name="Schares G."/>
            <person name="Venepally P."/>
            <person name="Lorenzi H.A."/>
        </authorList>
    </citation>
    <scope>NUCLEOTIDE SEQUENCE [LARGE SCALE GENOMIC DNA]</scope>
    <source>
        <strain evidence="2 3">Bb-Ger1</strain>
    </source>
</reference>
<dbReference type="GeneID" id="40308242"/>
<dbReference type="KEGG" id="bbes:BESB_032600"/>
<name>A0A2A9M5Y2_BESBE</name>
<feature type="region of interest" description="Disordered" evidence="1">
    <location>
        <begin position="1"/>
        <end position="64"/>
    </location>
</feature>
<dbReference type="RefSeq" id="XP_029215072.1">
    <property type="nucleotide sequence ID" value="XM_029361852.1"/>
</dbReference>
<feature type="region of interest" description="Disordered" evidence="1">
    <location>
        <begin position="91"/>
        <end position="113"/>
    </location>
</feature>